<dbReference type="Pfam" id="PF02928">
    <property type="entry name" value="zf-C5HC2"/>
    <property type="match status" value="1"/>
</dbReference>
<dbReference type="Gene3D" id="1.10.150.60">
    <property type="entry name" value="ARID DNA-binding domain"/>
    <property type="match status" value="1"/>
</dbReference>
<feature type="domain" description="PHD-type" evidence="17">
    <location>
        <begin position="293"/>
        <end position="345"/>
    </location>
</feature>
<keyword evidence="9" id="KW-0156">Chromatin regulator</keyword>
<feature type="domain" description="ARID" evidence="18">
    <location>
        <begin position="118"/>
        <end position="207"/>
    </location>
</feature>
<dbReference type="Pfam" id="PF02375">
    <property type="entry name" value="JmjN"/>
    <property type="match status" value="1"/>
</dbReference>
<reference evidence="21" key="1">
    <citation type="journal article" date="2021" name="Mol. Ecol. Resour.">
        <title>Apolygus lucorum genome provides insights into omnivorousness and mesophyll feeding.</title>
        <authorList>
            <person name="Liu Y."/>
            <person name="Liu H."/>
            <person name="Wang H."/>
            <person name="Huang T."/>
            <person name="Liu B."/>
            <person name="Yang B."/>
            <person name="Yin L."/>
            <person name="Li B."/>
            <person name="Zhang Y."/>
            <person name="Zhang S."/>
            <person name="Jiang F."/>
            <person name="Zhang X."/>
            <person name="Ren Y."/>
            <person name="Wang B."/>
            <person name="Wang S."/>
            <person name="Lu Y."/>
            <person name="Wu K."/>
            <person name="Fan W."/>
            <person name="Wang G."/>
        </authorList>
    </citation>
    <scope>NUCLEOTIDE SEQUENCE</scope>
    <source>
        <strain evidence="21">12Hb</strain>
    </source>
</reference>
<dbReference type="InterPro" id="IPR013637">
    <property type="entry name" value="Lys_sp_deMease-like_dom"/>
</dbReference>
<dbReference type="SMART" id="SM00545">
    <property type="entry name" value="JmjN"/>
    <property type="match status" value="1"/>
</dbReference>
<keyword evidence="6" id="KW-0677">Repeat</keyword>
<dbReference type="InterPro" id="IPR003349">
    <property type="entry name" value="JmjN"/>
</dbReference>
<evidence type="ECO:0000313" key="22">
    <source>
        <dbReference type="Proteomes" id="UP000466442"/>
    </source>
</evidence>
<dbReference type="FunFam" id="1.10.150.60:FF:000016">
    <property type="entry name" value="Putative Lysine-specific demethylase 5B"/>
    <property type="match status" value="1"/>
</dbReference>
<keyword evidence="13" id="KW-0539">Nucleus</keyword>
<evidence type="ECO:0000259" key="17">
    <source>
        <dbReference type="PROSITE" id="PS50016"/>
    </source>
</evidence>
<evidence type="ECO:0000256" key="15">
    <source>
        <dbReference type="PROSITE-ProRule" id="PRU00146"/>
    </source>
</evidence>
<comment type="catalytic activity">
    <reaction evidence="14">
        <text>N(6),N(6),N(6)-trimethyl-L-lysyl(4)-[histone H3] + 3 2-oxoglutarate + 3 O2 = L-lysyl(4)-[histone H3] + 3 formaldehyde + 3 succinate + 3 CO2</text>
        <dbReference type="Rhea" id="RHEA:60208"/>
        <dbReference type="Rhea" id="RHEA-COMP:15537"/>
        <dbReference type="Rhea" id="RHEA-COMP:15547"/>
        <dbReference type="ChEBI" id="CHEBI:15379"/>
        <dbReference type="ChEBI" id="CHEBI:16526"/>
        <dbReference type="ChEBI" id="CHEBI:16810"/>
        <dbReference type="ChEBI" id="CHEBI:16842"/>
        <dbReference type="ChEBI" id="CHEBI:29969"/>
        <dbReference type="ChEBI" id="CHEBI:30031"/>
        <dbReference type="ChEBI" id="CHEBI:61961"/>
        <dbReference type="EC" id="1.14.11.67"/>
    </reaction>
</comment>
<dbReference type="PANTHER" id="PTHR10694:SF33">
    <property type="entry name" value="LYSINE-SPECIFIC DEMETHYLASE 5"/>
    <property type="match status" value="1"/>
</dbReference>
<dbReference type="SMART" id="SM01014">
    <property type="entry name" value="ARID"/>
    <property type="match status" value="1"/>
</dbReference>
<evidence type="ECO:0000256" key="8">
    <source>
        <dbReference type="ARBA" id="ARBA00022833"/>
    </source>
</evidence>
<dbReference type="Pfam" id="PF08429">
    <property type="entry name" value="PLU-1"/>
    <property type="match status" value="1"/>
</dbReference>
<dbReference type="PANTHER" id="PTHR10694">
    <property type="entry name" value="LYSINE-SPECIFIC DEMETHYLASE"/>
    <property type="match status" value="1"/>
</dbReference>
<dbReference type="SMART" id="SM00501">
    <property type="entry name" value="BRIGHT"/>
    <property type="match status" value="1"/>
</dbReference>
<feature type="domain" description="JmjN" evidence="19">
    <location>
        <begin position="54"/>
        <end position="95"/>
    </location>
</feature>
<dbReference type="InterPro" id="IPR001965">
    <property type="entry name" value="Znf_PHD"/>
</dbReference>
<keyword evidence="22" id="KW-1185">Reference proteome</keyword>
<evidence type="ECO:0000256" key="4">
    <source>
        <dbReference type="ARBA" id="ARBA00012902"/>
    </source>
</evidence>
<evidence type="ECO:0000256" key="7">
    <source>
        <dbReference type="ARBA" id="ARBA00022771"/>
    </source>
</evidence>
<comment type="cofactor">
    <cofactor evidence="1">
        <name>Fe(2+)</name>
        <dbReference type="ChEBI" id="CHEBI:29033"/>
    </cofactor>
</comment>
<evidence type="ECO:0000259" key="19">
    <source>
        <dbReference type="PROSITE" id="PS51183"/>
    </source>
</evidence>
<dbReference type="PROSITE" id="PS51183">
    <property type="entry name" value="JMJN"/>
    <property type="match status" value="1"/>
</dbReference>
<gene>
    <name evidence="21" type="ORF">GE061_010015</name>
</gene>
<dbReference type="Pfam" id="PF21323">
    <property type="entry name" value="KDM5_C-hel"/>
    <property type="match status" value="1"/>
</dbReference>
<feature type="compositionally biased region" description="Basic residues" evidence="16">
    <location>
        <begin position="1151"/>
        <end position="1161"/>
    </location>
</feature>
<dbReference type="InterPro" id="IPR011011">
    <property type="entry name" value="Znf_FYVE_PHD"/>
</dbReference>
<evidence type="ECO:0000256" key="9">
    <source>
        <dbReference type="ARBA" id="ARBA00022853"/>
    </source>
</evidence>
<dbReference type="SUPFAM" id="SSF46774">
    <property type="entry name" value="ARID-like"/>
    <property type="match status" value="1"/>
</dbReference>
<evidence type="ECO:0000256" key="3">
    <source>
        <dbReference type="ARBA" id="ARBA00006801"/>
    </source>
</evidence>
<dbReference type="InterPro" id="IPR013083">
    <property type="entry name" value="Znf_RING/FYVE/PHD"/>
</dbReference>
<feature type="region of interest" description="Disordered" evidence="16">
    <location>
        <begin position="209"/>
        <end position="232"/>
    </location>
</feature>
<dbReference type="InterPro" id="IPR019786">
    <property type="entry name" value="Zinc_finger_PHD-type_CS"/>
</dbReference>
<dbReference type="InterPro" id="IPR004198">
    <property type="entry name" value="Znf_C5HC2"/>
</dbReference>
<evidence type="ECO:0000256" key="1">
    <source>
        <dbReference type="ARBA" id="ARBA00001954"/>
    </source>
</evidence>
<proteinExistence type="inferred from homology"/>
<dbReference type="Proteomes" id="UP000466442">
    <property type="component" value="Unassembled WGS sequence"/>
</dbReference>
<sequence>MTSEELWISLKSDGEFHVPSFFTIMDHRSGSSPNGKSPPRRGGKKFVFDPPPEAPVFRPTAEEFKDPLEYIKKIRPIGEKTGICKIIPPSWRNPFALDMDTLKFVPRIQRINELEARTRIKLNFNDKLTKFFALSGKTFQVPVMEKTSLDLYTLHRKVKEQGGVDFVNKEKKWSEIALSMGLMCKTAPYTLKNHYDNLIHPFLQSQAKNNEEATEDNKENFSKEDEIDDETGECIDKSSTVKSAKGASAMRELKSLRFLGPGPKMAVCDGGVLQKGLRTRGKKIMYEFDPLAKYMCKGCKKGDLEETFLVMCITCEDRYHHSCLIPPLSMDAPPMNWRCPKCVAAEGYKPLEEFGFAQAEREYTLNEFKAMANEVVSSIDEAVTVEYGADLHVIEHGSGFPRHNQPCVSGVDPKKFDKYANSPWNLNNLPVLDDSVLRHISADISGMKIPWMYAGMCFATFCWHNEDHWSYSINYLHLGEAKTWYGVPGSYAEQFEAAMQKAAPELFESQPDLLHQLVTIMNPNDIMAAGVPVYRTDQKRGEFVITFPRAYHAGFNQGFNFAEACNFAPADWLVIGRECISHYSQLGRTCVFSHDELVCKMAIIFDTLERDMGLVLVKDLSLMVEAERLRRTRALKLGVGNAVHVDFEKLPDDERQCCVCNTTVFLSAVACPCDYTRLVCLDHITKLCSCDSSNYIMKYQLKLDILQNLLVVISSKLCGFDNWTSRVEEALHGKKEKKVSLRKLTELLVEAKEKEFPQSELVELLEYHVRRCIECSALSKALVANCSKKDNPSKITVDDLEMFYQEIEKLPCSISEEAAVKDILDKARKFQTCARRVLSMKDVHKARVLSCCKMGQSLNLDLPEMQELEKKMMEFDWVEKVEFAIDAEADLDFVSKLEEDGRSLCDSPLVEKTRKDLNKYMNERSTDIAIVNVQSMADLDGTMVRGPPVELRDPTNELERSLMKVLHGDVVLYLHELEKLVVMAKQKTPESSTLKQVVHHVTVARNWEMAAEALFLKKNDPQFFDGSSVFRRPADEDLLAECRLIIGTAKGIPRVTLLGLKEELIQGNRFEVTPPELNEIWNIINPLWIHSEIESRLYNGLCYPLRGDSSCAQPNLTTLVKQAVTTKKPIKRKIMSITPPTRPEGSGGKLGPRKRKKGMVYKKKTIKQPFPHFVSLAKPHRRA</sequence>
<dbReference type="InterPro" id="IPR019787">
    <property type="entry name" value="Znf_PHD-finger"/>
</dbReference>
<evidence type="ECO:0000313" key="21">
    <source>
        <dbReference type="EMBL" id="KAF6215263.1"/>
    </source>
</evidence>
<dbReference type="InterPro" id="IPR036431">
    <property type="entry name" value="ARID_dom_sf"/>
</dbReference>
<feature type="region of interest" description="Disordered" evidence="16">
    <location>
        <begin position="1136"/>
        <end position="1161"/>
    </location>
</feature>
<evidence type="ECO:0000259" key="18">
    <source>
        <dbReference type="PROSITE" id="PS51011"/>
    </source>
</evidence>
<keyword evidence="5" id="KW-0479">Metal-binding</keyword>
<dbReference type="Gene3D" id="3.30.40.10">
    <property type="entry name" value="Zinc/RING finger domain, C3HC4 (zinc finger)"/>
    <property type="match status" value="1"/>
</dbReference>
<dbReference type="Pfam" id="PF01388">
    <property type="entry name" value="ARID"/>
    <property type="match status" value="1"/>
</dbReference>
<evidence type="ECO:0000256" key="10">
    <source>
        <dbReference type="ARBA" id="ARBA00022964"/>
    </source>
</evidence>
<keyword evidence="10" id="KW-0223">Dioxygenase</keyword>
<dbReference type="GO" id="GO:0005634">
    <property type="term" value="C:nucleus"/>
    <property type="evidence" value="ECO:0007669"/>
    <property type="project" value="UniProtKB-SubCell"/>
</dbReference>
<evidence type="ECO:0000256" key="6">
    <source>
        <dbReference type="ARBA" id="ARBA00022737"/>
    </source>
</evidence>
<dbReference type="SMART" id="SM00249">
    <property type="entry name" value="PHD"/>
    <property type="match status" value="1"/>
</dbReference>
<evidence type="ECO:0000256" key="11">
    <source>
        <dbReference type="ARBA" id="ARBA00023002"/>
    </source>
</evidence>
<evidence type="ECO:0000259" key="20">
    <source>
        <dbReference type="PROSITE" id="PS51184"/>
    </source>
</evidence>
<dbReference type="InterPro" id="IPR001606">
    <property type="entry name" value="ARID_dom"/>
</dbReference>
<feature type="domain" description="JmjC" evidence="20">
    <location>
        <begin position="418"/>
        <end position="584"/>
    </location>
</feature>
<dbReference type="GO" id="GO:0008270">
    <property type="term" value="F:zinc ion binding"/>
    <property type="evidence" value="ECO:0007669"/>
    <property type="project" value="UniProtKB-KW"/>
</dbReference>
<dbReference type="Gene3D" id="2.60.120.650">
    <property type="entry name" value="Cupin"/>
    <property type="match status" value="1"/>
</dbReference>
<keyword evidence="12" id="KW-0408">Iron</keyword>
<dbReference type="SMART" id="SM00558">
    <property type="entry name" value="JmjC"/>
    <property type="match status" value="1"/>
</dbReference>
<dbReference type="AlphaFoldDB" id="A0A8S9Y249"/>
<evidence type="ECO:0000256" key="5">
    <source>
        <dbReference type="ARBA" id="ARBA00022723"/>
    </source>
</evidence>
<dbReference type="SUPFAM" id="SSF51197">
    <property type="entry name" value="Clavaminate synthase-like"/>
    <property type="match status" value="1"/>
</dbReference>
<dbReference type="Pfam" id="PF00628">
    <property type="entry name" value="PHD"/>
    <property type="match status" value="1"/>
</dbReference>
<dbReference type="GO" id="GO:0003677">
    <property type="term" value="F:DNA binding"/>
    <property type="evidence" value="ECO:0007669"/>
    <property type="project" value="InterPro"/>
</dbReference>
<dbReference type="PROSITE" id="PS51011">
    <property type="entry name" value="ARID"/>
    <property type="match status" value="1"/>
</dbReference>
<dbReference type="OrthoDB" id="1678912at2759"/>
<comment type="caution">
    <text evidence="21">The sequence shown here is derived from an EMBL/GenBank/DDBJ whole genome shotgun (WGS) entry which is preliminary data.</text>
</comment>
<dbReference type="GO" id="GO:0034647">
    <property type="term" value="F:histone H3K4me/H3K4me2/H3K4me3 demethylase activity"/>
    <property type="evidence" value="ECO:0007669"/>
    <property type="project" value="UniProtKB-EC"/>
</dbReference>
<comment type="subcellular location">
    <subcellularLocation>
        <location evidence="2">Nucleus</location>
    </subcellularLocation>
</comment>
<dbReference type="GO" id="GO:0006355">
    <property type="term" value="P:regulation of DNA-templated transcription"/>
    <property type="evidence" value="ECO:0007669"/>
    <property type="project" value="TreeGrafter"/>
</dbReference>
<dbReference type="PROSITE" id="PS50016">
    <property type="entry name" value="ZF_PHD_2"/>
    <property type="match status" value="1"/>
</dbReference>
<feature type="compositionally biased region" description="Basic and acidic residues" evidence="16">
    <location>
        <begin position="209"/>
        <end position="224"/>
    </location>
</feature>
<dbReference type="EC" id="1.14.11.67" evidence="4"/>
<dbReference type="PROSITE" id="PS01359">
    <property type="entry name" value="ZF_PHD_1"/>
    <property type="match status" value="1"/>
</dbReference>
<keyword evidence="8" id="KW-0862">Zinc</keyword>
<evidence type="ECO:0000256" key="12">
    <source>
        <dbReference type="ARBA" id="ARBA00023004"/>
    </source>
</evidence>
<comment type="similarity">
    <text evidence="3">Belongs to the JARID1 histone demethylase family.</text>
</comment>
<dbReference type="PROSITE" id="PS51184">
    <property type="entry name" value="JMJC"/>
    <property type="match status" value="1"/>
</dbReference>
<keyword evidence="11" id="KW-0560">Oxidoreductase</keyword>
<evidence type="ECO:0000256" key="2">
    <source>
        <dbReference type="ARBA" id="ARBA00004123"/>
    </source>
</evidence>
<dbReference type="InterPro" id="IPR003347">
    <property type="entry name" value="JmjC_dom"/>
</dbReference>
<dbReference type="InterPro" id="IPR048615">
    <property type="entry name" value="KDM5_C-hel"/>
</dbReference>
<dbReference type="Pfam" id="PF02373">
    <property type="entry name" value="JmjC"/>
    <property type="match status" value="1"/>
</dbReference>
<dbReference type="GO" id="GO:0000785">
    <property type="term" value="C:chromatin"/>
    <property type="evidence" value="ECO:0007669"/>
    <property type="project" value="TreeGrafter"/>
</dbReference>
<keyword evidence="7 15" id="KW-0863">Zinc-finger</keyword>
<feature type="region of interest" description="Disordered" evidence="16">
    <location>
        <begin position="27"/>
        <end position="49"/>
    </location>
</feature>
<dbReference type="SUPFAM" id="SSF57903">
    <property type="entry name" value="FYVE/PHD zinc finger"/>
    <property type="match status" value="1"/>
</dbReference>
<evidence type="ECO:0000256" key="13">
    <source>
        <dbReference type="ARBA" id="ARBA00023242"/>
    </source>
</evidence>
<accession>A0A8S9Y249</accession>
<dbReference type="EMBL" id="WIXP02000002">
    <property type="protein sequence ID" value="KAF6215263.1"/>
    <property type="molecule type" value="Genomic_DNA"/>
</dbReference>
<evidence type="ECO:0000256" key="16">
    <source>
        <dbReference type="SAM" id="MobiDB-lite"/>
    </source>
</evidence>
<evidence type="ECO:0000256" key="14">
    <source>
        <dbReference type="ARBA" id="ARBA00048734"/>
    </source>
</evidence>
<name>A0A8S9Y249_APOLU</name>
<organism evidence="21 22">
    <name type="scientific">Apolygus lucorum</name>
    <name type="common">Small green plant bug</name>
    <name type="synonym">Lygocoris lucorum</name>
    <dbReference type="NCBI Taxonomy" id="248454"/>
    <lineage>
        <taxon>Eukaryota</taxon>
        <taxon>Metazoa</taxon>
        <taxon>Ecdysozoa</taxon>
        <taxon>Arthropoda</taxon>
        <taxon>Hexapoda</taxon>
        <taxon>Insecta</taxon>
        <taxon>Pterygota</taxon>
        <taxon>Neoptera</taxon>
        <taxon>Paraneoptera</taxon>
        <taxon>Hemiptera</taxon>
        <taxon>Heteroptera</taxon>
        <taxon>Panheteroptera</taxon>
        <taxon>Cimicomorpha</taxon>
        <taxon>Miridae</taxon>
        <taxon>Mirini</taxon>
        <taxon>Apolygus</taxon>
    </lineage>
</organism>
<protein>
    <recommendedName>
        <fullName evidence="4">[histone H3]-trimethyl-L-lysine(4) demethylase</fullName>
        <ecNumber evidence="4">1.14.11.67</ecNumber>
    </recommendedName>
</protein>